<dbReference type="KEGG" id="goe:108864313"/>
<dbReference type="Proteomes" id="UP000694867">
    <property type="component" value="Unplaced"/>
</dbReference>
<accession>A0AAJ7WHM5</accession>
<dbReference type="RefSeq" id="XP_028967426.1">
    <property type="nucleotide sequence ID" value="XM_029111593.1"/>
</dbReference>
<gene>
    <name evidence="3" type="primary">LOC108864313</name>
</gene>
<organism evidence="2 3">
    <name type="scientific">Galendromus occidentalis</name>
    <name type="common">western predatory mite</name>
    <dbReference type="NCBI Taxonomy" id="34638"/>
    <lineage>
        <taxon>Eukaryota</taxon>
        <taxon>Metazoa</taxon>
        <taxon>Ecdysozoa</taxon>
        <taxon>Arthropoda</taxon>
        <taxon>Chelicerata</taxon>
        <taxon>Arachnida</taxon>
        <taxon>Acari</taxon>
        <taxon>Parasitiformes</taxon>
        <taxon>Mesostigmata</taxon>
        <taxon>Gamasina</taxon>
        <taxon>Phytoseioidea</taxon>
        <taxon>Phytoseiidae</taxon>
        <taxon>Typhlodrominae</taxon>
        <taxon>Galendromus</taxon>
    </lineage>
</organism>
<feature type="region of interest" description="Disordered" evidence="1">
    <location>
        <begin position="95"/>
        <end position="116"/>
    </location>
</feature>
<evidence type="ECO:0000313" key="3">
    <source>
        <dbReference type="RefSeq" id="XP_028967426.1"/>
    </source>
</evidence>
<evidence type="ECO:0000313" key="2">
    <source>
        <dbReference type="Proteomes" id="UP000694867"/>
    </source>
</evidence>
<reference evidence="3" key="1">
    <citation type="submission" date="2025-08" db="UniProtKB">
        <authorList>
            <consortium name="RefSeq"/>
        </authorList>
    </citation>
    <scope>IDENTIFICATION</scope>
</reference>
<dbReference type="GeneID" id="108864313"/>
<dbReference type="AlphaFoldDB" id="A0AAJ7WHM5"/>
<keyword evidence="2" id="KW-1185">Reference proteome</keyword>
<proteinExistence type="predicted"/>
<sequence>MRGGGKTSSIRSRCLKFHNFVPSDAASESTRLQEQHGTKKITVTSTPWLSTHNPAHDSPVPVGSIVPSQSPLPHHLQALLRPPPPVTHLTPEVTITPIPATSSPIQHSMSRKRKSDDVRRLLNIKISLKEQRKGDEQPLDLSLRRDEEASEEQLRISCLESSFASSLARPVPMYPLLIPSSESNMAPVLYHPSNILDKPSIPAVTARFNQYSEFSNQSATSGILVKTKQVSEGGATFCKFRQVRPPARQSGRQKKLNFMPSKWPQ</sequence>
<evidence type="ECO:0000256" key="1">
    <source>
        <dbReference type="SAM" id="MobiDB-lite"/>
    </source>
</evidence>
<feature type="compositionally biased region" description="Polar residues" evidence="1">
    <location>
        <begin position="99"/>
        <end position="108"/>
    </location>
</feature>
<protein>
    <submittedName>
        <fullName evidence="3">Uncharacterized protein LOC108864313</fullName>
    </submittedName>
</protein>
<name>A0AAJ7WHM5_9ACAR</name>